<dbReference type="SUPFAM" id="SSF74650">
    <property type="entry name" value="Galactose mutarotase-like"/>
    <property type="match status" value="1"/>
</dbReference>
<accession>A0ABV1IUC6</accession>
<sequence>MSNTTLHNENVSVTLKSLGAELTSIKDASGTEYLWQGNPEFWSGQAPVLFPIVGCLRNGTATIGDNKTCSFGRHGLARRLEFDLVSSSDTSITYSLKANDKTKEQYPYDFELQMTYELTEHGVKVSHTVINHDSVVMPYCVGGHPAFNCPVFENESFEDYIVEFEQPENAACAQLTEDGLINNADRVSVLENEAVIPVRHSLFYKDALVFDALKSRKVALKHKKTGHGILVSFHDFDYLGVWSSANDGPFVALEPWSGTSTCSDEDDVFEHKRGVRFLQSGESETLSFSIEIL</sequence>
<dbReference type="InterPro" id="IPR037481">
    <property type="entry name" value="LacX"/>
</dbReference>
<dbReference type="InterPro" id="IPR014718">
    <property type="entry name" value="GH-type_carb-bd"/>
</dbReference>
<dbReference type="Pfam" id="PF01263">
    <property type="entry name" value="Aldose_epim"/>
    <property type="match status" value="1"/>
</dbReference>
<dbReference type="CDD" id="cd09024">
    <property type="entry name" value="Aldose_epim_lacX"/>
    <property type="match status" value="1"/>
</dbReference>
<dbReference type="Gene3D" id="2.70.98.10">
    <property type="match status" value="1"/>
</dbReference>
<keyword evidence="2" id="KW-1185">Reference proteome</keyword>
<comment type="caution">
    <text evidence="1">The sequence shown here is derived from an EMBL/GenBank/DDBJ whole genome shotgun (WGS) entry which is preliminary data.</text>
</comment>
<dbReference type="InterPro" id="IPR011013">
    <property type="entry name" value="Gal_mutarotase_sf_dom"/>
</dbReference>
<name>A0ABV1IUC6_9FIRM</name>
<dbReference type="EMBL" id="JBBNIN010000007">
    <property type="protein sequence ID" value="MEQ2710828.1"/>
    <property type="molecule type" value="Genomic_DNA"/>
</dbReference>
<evidence type="ECO:0000313" key="1">
    <source>
        <dbReference type="EMBL" id="MEQ2710828.1"/>
    </source>
</evidence>
<dbReference type="RefSeq" id="WP_349110743.1">
    <property type="nucleotide sequence ID" value="NZ_JBBNIN010000007.1"/>
</dbReference>
<organism evidence="1 2">
    <name type="scientific">Anaerostipes amylophilus</name>
    <dbReference type="NCBI Taxonomy" id="2981779"/>
    <lineage>
        <taxon>Bacteria</taxon>
        <taxon>Bacillati</taxon>
        <taxon>Bacillota</taxon>
        <taxon>Clostridia</taxon>
        <taxon>Lachnospirales</taxon>
        <taxon>Lachnospiraceae</taxon>
        <taxon>Anaerostipes</taxon>
    </lineage>
</organism>
<protein>
    <submittedName>
        <fullName evidence="1">Aldose 1-epimerase family protein</fullName>
    </submittedName>
</protein>
<proteinExistence type="predicted"/>
<gene>
    <name evidence="1" type="ORF">AAAU51_06530</name>
</gene>
<reference evidence="1 2" key="1">
    <citation type="submission" date="2024-04" db="EMBL/GenBank/DDBJ databases">
        <title>Human intestinal bacterial collection.</title>
        <authorList>
            <person name="Pauvert C."/>
            <person name="Hitch T.C.A."/>
            <person name="Clavel T."/>
        </authorList>
    </citation>
    <scope>NUCLEOTIDE SEQUENCE [LARGE SCALE GENOMIC DNA]</scope>
    <source>
        <strain evidence="1 2">CLA-AA-H249</strain>
    </source>
</reference>
<dbReference type="Proteomes" id="UP001482154">
    <property type="component" value="Unassembled WGS sequence"/>
</dbReference>
<evidence type="ECO:0000313" key="2">
    <source>
        <dbReference type="Proteomes" id="UP001482154"/>
    </source>
</evidence>
<dbReference type="InterPro" id="IPR008183">
    <property type="entry name" value="Aldose_1/G6P_1-epimerase"/>
</dbReference>